<dbReference type="RefSeq" id="WP_231714292.1">
    <property type="nucleotide sequence ID" value="NZ_AP021877.1"/>
</dbReference>
<organism evidence="1 2">
    <name type="scientific">Desulfosarcina ovata subsp. sediminis</name>
    <dbReference type="NCBI Taxonomy" id="885957"/>
    <lineage>
        <taxon>Bacteria</taxon>
        <taxon>Pseudomonadati</taxon>
        <taxon>Thermodesulfobacteriota</taxon>
        <taxon>Desulfobacteria</taxon>
        <taxon>Desulfobacterales</taxon>
        <taxon>Desulfosarcinaceae</taxon>
        <taxon>Desulfosarcina</taxon>
    </lineage>
</organism>
<reference evidence="1 2" key="1">
    <citation type="submission" date="2019-11" db="EMBL/GenBank/DDBJ databases">
        <title>Comparative genomics of hydrocarbon-degrading Desulfosarcina strains.</title>
        <authorList>
            <person name="Watanabe M."/>
            <person name="Kojima H."/>
            <person name="Fukui M."/>
        </authorList>
    </citation>
    <scope>NUCLEOTIDE SEQUENCE [LARGE SCALE GENOMIC DNA]</scope>
    <source>
        <strain evidence="1 2">28bB2T</strain>
        <plasmid evidence="2">do28_1 dna</plasmid>
    </source>
</reference>
<dbReference type="Proteomes" id="UP000425960">
    <property type="component" value="Plasmid Do28_1"/>
</dbReference>
<dbReference type="EMBL" id="AP021877">
    <property type="protein sequence ID" value="BBO86802.1"/>
    <property type="molecule type" value="Genomic_DNA"/>
</dbReference>
<proteinExistence type="predicted"/>
<dbReference type="KEGG" id="dov:DSCO28_73680"/>
<geneLocation type="plasmid" evidence="2">
    <name>do28_1 dna</name>
</geneLocation>
<evidence type="ECO:0000313" key="2">
    <source>
        <dbReference type="Proteomes" id="UP000425960"/>
    </source>
</evidence>
<name>A0A5K8A2Q8_9BACT</name>
<accession>A0A5K8A2Q8</accession>
<keyword evidence="1" id="KW-0614">Plasmid</keyword>
<dbReference type="AlphaFoldDB" id="A0A5K8A2Q8"/>
<evidence type="ECO:0000313" key="1">
    <source>
        <dbReference type="EMBL" id="BBO86802.1"/>
    </source>
</evidence>
<protein>
    <submittedName>
        <fullName evidence="1">Uncharacterized protein</fullName>
    </submittedName>
</protein>
<gene>
    <name evidence="1" type="ORF">DSCO28_73680</name>
</gene>
<sequence length="299" mass="34216">MNTLEFISKVVESIAWPFVFVVLILLLKEPIKNIFPFIERLKVKDFELNFRRQAEETMQSIIGVDSSIERVDIEKLNMSPMEAVLMAWKKLEEAAEIKYLELEPKLQKKKFGPDHALGYFEYMGTLVPETKKALSELRLLRNQAMLFPKEAVSEDGANAFVGAANKIRKQIEAISAVTKIKLTTLSYVLFEINAVLDTGKYDHISIDDIHREIENGTVLRFIAKEAAEDIDLSLILDRDSDELNFEKTYTRHLQSIYGGYAGQERRKWGVENKGLCLLIAWTIEIIQRGSGWQANEDIA</sequence>